<protein>
    <submittedName>
        <fullName evidence="1">PEP-CTERM/exosortase system-associated acyltransferase</fullName>
    </submittedName>
</protein>
<sequence length="258" mass="30309">MNRQKQSFDNCFEVFLADTPESKKIHYLLRYRVYCDEMGFEDKGQFPDQQEIDEWDSGAVHFIVRHRYTGHWLGGLRIVWPKEQVFPFQERSATHKRISIVRYKNAVEISRLCMLKEAKRFASRDSAVDVADESRKISYLRDSGNKNRNIMWGLYRAAASYSAQQGIKHWYMLSSPALAYFFNKQGFDIQQIGEANNRQSLRLPYCLNVKQVLENPLWLEDYRNDFRLYSDIGNESSASMAGRRQVKQIGVISFVSRM</sequence>
<comment type="caution">
    <text evidence="1">The sequence shown here is derived from an EMBL/GenBank/DDBJ whole genome shotgun (WGS) entry which is preliminary data.</text>
</comment>
<dbReference type="Gene3D" id="3.40.630.30">
    <property type="match status" value="1"/>
</dbReference>
<proteinExistence type="predicted"/>
<evidence type="ECO:0000313" key="1">
    <source>
        <dbReference type="EMBL" id="MBD9357786.1"/>
    </source>
</evidence>
<dbReference type="SUPFAM" id="SSF55729">
    <property type="entry name" value="Acyl-CoA N-acyltransferases (Nat)"/>
    <property type="match status" value="1"/>
</dbReference>
<reference evidence="1 2" key="1">
    <citation type="submission" date="2020-09" db="EMBL/GenBank/DDBJ databases">
        <title>Methylomonas albis sp. nov. and Methylomonas fluvii sp. nov.: Two cold-adapted methanotrophs from the River Elbe and an amended description of Methylovulum psychrotolerans strain Eb1.</title>
        <authorList>
            <person name="Bussmann I.K."/>
            <person name="Klings K.-W."/>
            <person name="Warnstedt J."/>
            <person name="Hoppert M."/>
            <person name="Saborowski A."/>
            <person name="Horn F."/>
            <person name="Liebner S."/>
        </authorList>
    </citation>
    <scope>NUCLEOTIDE SEQUENCE [LARGE SCALE GENOMIC DNA]</scope>
    <source>
        <strain evidence="1 2">EbA</strain>
    </source>
</reference>
<dbReference type="GO" id="GO:0016746">
    <property type="term" value="F:acyltransferase activity"/>
    <property type="evidence" value="ECO:0007669"/>
    <property type="project" value="UniProtKB-KW"/>
</dbReference>
<dbReference type="RefSeq" id="WP_192376043.1">
    <property type="nucleotide sequence ID" value="NZ_CAJHIV010000001.1"/>
</dbReference>
<dbReference type="InterPro" id="IPR022484">
    <property type="entry name" value="PEP-CTERM/exosrtase_acylTfrase"/>
</dbReference>
<organism evidence="1 2">
    <name type="scientific">Methylomonas albis</name>
    <dbReference type="NCBI Taxonomy" id="1854563"/>
    <lineage>
        <taxon>Bacteria</taxon>
        <taxon>Pseudomonadati</taxon>
        <taxon>Pseudomonadota</taxon>
        <taxon>Gammaproteobacteria</taxon>
        <taxon>Methylococcales</taxon>
        <taxon>Methylococcaceae</taxon>
        <taxon>Methylomonas</taxon>
    </lineage>
</organism>
<keyword evidence="2" id="KW-1185">Reference proteome</keyword>
<evidence type="ECO:0000313" key="2">
    <source>
        <dbReference type="Proteomes" id="UP000652176"/>
    </source>
</evidence>
<keyword evidence="1" id="KW-0012">Acyltransferase</keyword>
<dbReference type="Proteomes" id="UP000652176">
    <property type="component" value="Unassembled WGS sequence"/>
</dbReference>
<dbReference type="InterPro" id="IPR016181">
    <property type="entry name" value="Acyl_CoA_acyltransferase"/>
</dbReference>
<gene>
    <name evidence="1" type="ORF">IE877_18250</name>
</gene>
<dbReference type="EMBL" id="JACXSS010000001">
    <property type="protein sequence ID" value="MBD9357786.1"/>
    <property type="molecule type" value="Genomic_DNA"/>
</dbReference>
<name>A0ABR9D4S1_9GAMM</name>
<keyword evidence="1" id="KW-0808">Transferase</keyword>
<accession>A0ABR9D4S1</accession>
<dbReference type="Pfam" id="PF13444">
    <property type="entry name" value="Acetyltransf_5"/>
    <property type="match status" value="1"/>
</dbReference>
<dbReference type="NCBIfam" id="TIGR03694">
    <property type="entry name" value="exosort_acyl"/>
    <property type="match status" value="1"/>
</dbReference>